<dbReference type="Pfam" id="PF01943">
    <property type="entry name" value="Polysacc_synt"/>
    <property type="match status" value="1"/>
</dbReference>
<dbReference type="InterPro" id="IPR050833">
    <property type="entry name" value="Poly_Biosynth_Transport"/>
</dbReference>
<evidence type="ECO:0000256" key="6">
    <source>
        <dbReference type="SAM" id="Phobius"/>
    </source>
</evidence>
<dbReference type="EMBL" id="PVZG01000009">
    <property type="protein sequence ID" value="PRY27919.1"/>
    <property type="molecule type" value="Genomic_DNA"/>
</dbReference>
<dbReference type="AlphaFoldDB" id="A0A2T0S3D0"/>
<feature type="transmembrane region" description="Helical" evidence="6">
    <location>
        <begin position="54"/>
        <end position="72"/>
    </location>
</feature>
<evidence type="ECO:0000256" key="2">
    <source>
        <dbReference type="ARBA" id="ARBA00022475"/>
    </source>
</evidence>
<evidence type="ECO:0000313" key="8">
    <source>
        <dbReference type="Proteomes" id="UP000239209"/>
    </source>
</evidence>
<feature type="transmembrane region" description="Helical" evidence="6">
    <location>
        <begin position="92"/>
        <end position="125"/>
    </location>
</feature>
<feature type="transmembrane region" description="Helical" evidence="6">
    <location>
        <begin position="20"/>
        <end position="42"/>
    </location>
</feature>
<accession>A0A2T0S3D0</accession>
<feature type="transmembrane region" description="Helical" evidence="6">
    <location>
        <begin position="367"/>
        <end position="387"/>
    </location>
</feature>
<feature type="transmembrane region" description="Helical" evidence="6">
    <location>
        <begin position="298"/>
        <end position="322"/>
    </location>
</feature>
<keyword evidence="2" id="KW-1003">Cell membrane</keyword>
<dbReference type="InterPro" id="IPR002797">
    <property type="entry name" value="Polysacc_synth"/>
</dbReference>
<dbReference type="RefSeq" id="WP_106128033.1">
    <property type="nucleotide sequence ID" value="NZ_PVZG01000009.1"/>
</dbReference>
<feature type="transmembrane region" description="Helical" evidence="6">
    <location>
        <begin position="174"/>
        <end position="195"/>
    </location>
</feature>
<proteinExistence type="predicted"/>
<evidence type="ECO:0000256" key="3">
    <source>
        <dbReference type="ARBA" id="ARBA00022692"/>
    </source>
</evidence>
<dbReference type="PANTHER" id="PTHR30250:SF11">
    <property type="entry name" value="O-ANTIGEN TRANSPORTER-RELATED"/>
    <property type="match status" value="1"/>
</dbReference>
<dbReference type="Proteomes" id="UP000239209">
    <property type="component" value="Unassembled WGS sequence"/>
</dbReference>
<feature type="transmembrane region" description="Helical" evidence="6">
    <location>
        <begin position="393"/>
        <end position="411"/>
    </location>
</feature>
<feature type="transmembrane region" description="Helical" evidence="6">
    <location>
        <begin position="255"/>
        <end position="277"/>
    </location>
</feature>
<evidence type="ECO:0000313" key="7">
    <source>
        <dbReference type="EMBL" id="PRY27919.1"/>
    </source>
</evidence>
<keyword evidence="5 6" id="KW-0472">Membrane</keyword>
<keyword evidence="4 6" id="KW-1133">Transmembrane helix</keyword>
<dbReference type="OrthoDB" id="3246647at2"/>
<comment type="caution">
    <text evidence="7">The sequence shown here is derived from an EMBL/GenBank/DDBJ whole genome shotgun (WGS) entry which is preliminary data.</text>
</comment>
<feature type="transmembrane region" description="Helical" evidence="6">
    <location>
        <begin position="146"/>
        <end position="168"/>
    </location>
</feature>
<sequence length="431" mass="43606">MTRPALRRTVAGPGAPVTGMLAWSLGGTVLAAAGQWVAIVALARVGTPGMVGQYALGLALGAPVVLLAGLGMRTAQITDPDPEFRFGDYLRLRIAGMAVALAVIVVVAPLLAPGGAAVVVLVGFAKALDGIGDIYLGLFQRHDRMRLIALSLGANGVLTAVALCLLPVLGSLVWATAGSVVASAVTSVGFCVWAARPLRGTDTGSADAAPTLARLRRLFVVTLPLGVAYGCSSLTANVPRYVVAHELGPAPLGVFAALGYVVVGATVVFGAITQVVLPRMARMHAAGDLGGVLRLTRGLCAGTLASGVVVVPAVAVLGPAALGVLYGPAYARNAPILTLLTVAALLGGVVFFLNAALSATRRFGNQLAVNAAALVFAVAAAAVLVPWLELAGAAWAVVVTMAGEGALKAVLLRRVRNPSSRVTRPVRSPEV</sequence>
<keyword evidence="3 6" id="KW-0812">Transmembrane</keyword>
<reference evidence="7 8" key="1">
    <citation type="submission" date="2018-03" db="EMBL/GenBank/DDBJ databases">
        <title>Genomic Encyclopedia of Archaeal and Bacterial Type Strains, Phase II (KMG-II): from individual species to whole genera.</title>
        <authorList>
            <person name="Goeker M."/>
        </authorList>
    </citation>
    <scope>NUCLEOTIDE SEQUENCE [LARGE SCALE GENOMIC DNA]</scope>
    <source>
        <strain evidence="7 8">DSM 45348</strain>
    </source>
</reference>
<dbReference type="GO" id="GO:0005886">
    <property type="term" value="C:plasma membrane"/>
    <property type="evidence" value="ECO:0007669"/>
    <property type="project" value="UniProtKB-SubCell"/>
</dbReference>
<evidence type="ECO:0000256" key="1">
    <source>
        <dbReference type="ARBA" id="ARBA00004651"/>
    </source>
</evidence>
<keyword evidence="8" id="KW-1185">Reference proteome</keyword>
<name>A0A2T0S3D0_9ACTN</name>
<evidence type="ECO:0000256" key="4">
    <source>
        <dbReference type="ARBA" id="ARBA00022989"/>
    </source>
</evidence>
<organism evidence="7 8">
    <name type="scientific">Pseudosporangium ferrugineum</name>
    <dbReference type="NCBI Taxonomy" id="439699"/>
    <lineage>
        <taxon>Bacteria</taxon>
        <taxon>Bacillati</taxon>
        <taxon>Actinomycetota</taxon>
        <taxon>Actinomycetes</taxon>
        <taxon>Micromonosporales</taxon>
        <taxon>Micromonosporaceae</taxon>
        <taxon>Pseudosporangium</taxon>
    </lineage>
</organism>
<gene>
    <name evidence="7" type="ORF">CLV70_10973</name>
</gene>
<feature type="transmembrane region" description="Helical" evidence="6">
    <location>
        <begin position="215"/>
        <end position="235"/>
    </location>
</feature>
<evidence type="ECO:0000256" key="5">
    <source>
        <dbReference type="ARBA" id="ARBA00023136"/>
    </source>
</evidence>
<comment type="subcellular location">
    <subcellularLocation>
        <location evidence="1">Cell membrane</location>
        <topology evidence="1">Multi-pass membrane protein</topology>
    </subcellularLocation>
</comment>
<dbReference type="PANTHER" id="PTHR30250">
    <property type="entry name" value="PST FAMILY PREDICTED COLANIC ACID TRANSPORTER"/>
    <property type="match status" value="1"/>
</dbReference>
<protein>
    <submittedName>
        <fullName evidence="7">O-antigen/teichoic acid export membrane protein</fullName>
    </submittedName>
</protein>
<feature type="transmembrane region" description="Helical" evidence="6">
    <location>
        <begin position="334"/>
        <end position="355"/>
    </location>
</feature>